<proteinExistence type="predicted"/>
<evidence type="ECO:0000313" key="4">
    <source>
        <dbReference type="Proteomes" id="UP001551482"/>
    </source>
</evidence>
<dbReference type="Proteomes" id="UP001551482">
    <property type="component" value="Unassembled WGS sequence"/>
</dbReference>
<gene>
    <name evidence="3" type="ORF">AB0C36_15945</name>
</gene>
<reference evidence="3 4" key="1">
    <citation type="submission" date="2024-06" db="EMBL/GenBank/DDBJ databases">
        <title>The Natural Products Discovery Center: Release of the First 8490 Sequenced Strains for Exploring Actinobacteria Biosynthetic Diversity.</title>
        <authorList>
            <person name="Kalkreuter E."/>
            <person name="Kautsar S.A."/>
            <person name="Yang D."/>
            <person name="Bader C.D."/>
            <person name="Teijaro C.N."/>
            <person name="Fluegel L."/>
            <person name="Davis C.M."/>
            <person name="Simpson J.R."/>
            <person name="Lauterbach L."/>
            <person name="Steele A.D."/>
            <person name="Gui C."/>
            <person name="Meng S."/>
            <person name="Li G."/>
            <person name="Viehrig K."/>
            <person name="Ye F."/>
            <person name="Su P."/>
            <person name="Kiefer A.F."/>
            <person name="Nichols A."/>
            <person name="Cepeda A.J."/>
            <person name="Yan W."/>
            <person name="Fan B."/>
            <person name="Jiang Y."/>
            <person name="Adhikari A."/>
            <person name="Zheng C.-J."/>
            <person name="Schuster L."/>
            <person name="Cowan T.M."/>
            <person name="Smanski M.J."/>
            <person name="Chevrette M.G."/>
            <person name="De Carvalho L.P.S."/>
            <person name="Shen B."/>
        </authorList>
    </citation>
    <scope>NUCLEOTIDE SEQUENCE [LARGE SCALE GENOMIC DNA]</scope>
    <source>
        <strain evidence="3 4">NPDC048946</strain>
    </source>
</reference>
<evidence type="ECO:0000313" key="3">
    <source>
        <dbReference type="EMBL" id="MEU8134995.1"/>
    </source>
</evidence>
<name>A0ABV3DGV9_9ACTN</name>
<dbReference type="InterPro" id="IPR007436">
    <property type="entry name" value="DUF485"/>
</dbReference>
<evidence type="ECO:0000256" key="2">
    <source>
        <dbReference type="SAM" id="Phobius"/>
    </source>
</evidence>
<feature type="compositionally biased region" description="Basic and acidic residues" evidence="1">
    <location>
        <begin position="7"/>
        <end position="16"/>
    </location>
</feature>
<keyword evidence="2" id="KW-1133">Transmembrane helix</keyword>
<comment type="caution">
    <text evidence="3">The sequence shown here is derived from an EMBL/GenBank/DDBJ whole genome shotgun (WGS) entry which is preliminary data.</text>
</comment>
<feature type="region of interest" description="Disordered" evidence="1">
    <location>
        <begin position="1"/>
        <end position="33"/>
    </location>
</feature>
<dbReference type="PANTHER" id="PTHR38441">
    <property type="entry name" value="INTEGRAL MEMBRANE PROTEIN-RELATED"/>
    <property type="match status" value="1"/>
</dbReference>
<organism evidence="3 4">
    <name type="scientific">Streptodolium elevatio</name>
    <dbReference type="NCBI Taxonomy" id="3157996"/>
    <lineage>
        <taxon>Bacteria</taxon>
        <taxon>Bacillati</taxon>
        <taxon>Actinomycetota</taxon>
        <taxon>Actinomycetes</taxon>
        <taxon>Kitasatosporales</taxon>
        <taxon>Streptomycetaceae</taxon>
        <taxon>Streptodolium</taxon>
    </lineage>
</organism>
<evidence type="ECO:0000256" key="1">
    <source>
        <dbReference type="SAM" id="MobiDB-lite"/>
    </source>
</evidence>
<keyword evidence="2" id="KW-0472">Membrane</keyword>
<keyword evidence="4" id="KW-1185">Reference proteome</keyword>
<dbReference type="Pfam" id="PF04341">
    <property type="entry name" value="DUF485"/>
    <property type="match status" value="1"/>
</dbReference>
<keyword evidence="2" id="KW-0812">Transmembrane</keyword>
<protein>
    <submittedName>
        <fullName evidence="3">DUF485 domain-containing protein</fullName>
    </submittedName>
</protein>
<accession>A0ABV3DGV9</accession>
<dbReference type="EMBL" id="JBEZFP010000035">
    <property type="protein sequence ID" value="MEU8134995.1"/>
    <property type="molecule type" value="Genomic_DNA"/>
</dbReference>
<feature type="transmembrane region" description="Helical" evidence="2">
    <location>
        <begin position="92"/>
        <end position="114"/>
    </location>
</feature>
<dbReference type="RefSeq" id="WP_358354154.1">
    <property type="nucleotide sequence ID" value="NZ_JBEZFP010000035.1"/>
</dbReference>
<feature type="transmembrane region" description="Helical" evidence="2">
    <location>
        <begin position="58"/>
        <end position="80"/>
    </location>
</feature>
<dbReference type="PANTHER" id="PTHR38441:SF1">
    <property type="entry name" value="MEMBRANE PROTEIN"/>
    <property type="match status" value="1"/>
</dbReference>
<sequence>MTTSSYRDSEYGRAQDRGPVPVARTGRHARTPDTREDVYLQVQASPEFQEIRRRYRDFVFPMSALFLAWYLAYVLASTMARDLMARRLVGEFNVALAFGLAQFASTFLITWLYARNAVRKRDRAALNLRWDTQERFR</sequence>